<dbReference type="Proteomes" id="UP000009282">
    <property type="component" value="Chromosome"/>
</dbReference>
<dbReference type="STRING" id="1085623.GNIT_1515"/>
<evidence type="ECO:0000313" key="2">
    <source>
        <dbReference type="Proteomes" id="UP000009282"/>
    </source>
</evidence>
<gene>
    <name evidence="1" type="ordered locus">GNIT_1515</name>
</gene>
<dbReference type="RefSeq" id="WP_014108507.1">
    <property type="nucleotide sequence ID" value="NC_016041.1"/>
</dbReference>
<dbReference type="EMBL" id="CP003060">
    <property type="protein sequence ID" value="AEP29633.1"/>
    <property type="molecule type" value="Genomic_DNA"/>
</dbReference>
<dbReference type="HOGENOM" id="CLU_495886_0_0_6"/>
<dbReference type="AlphaFoldDB" id="G4QGJ6"/>
<protein>
    <submittedName>
        <fullName evidence="1">Uncharacterized protein</fullName>
    </submittedName>
</protein>
<sequence>MTNIIEYGVSATLQAEFEMLRDTLSMREYQEKQASKTENIHQYKYATKTIDKLAQYLLCRNYGKACLELAYLCWPIVRHQEHSKGLLHFFWIEEAITPTHFRHTIAPLTKLNSCAPLVSLNEMGMLIRSSKQTFTISASRVMLLSALLELLVSNIQGTLEDIESHLSTSDEKCVGKLASYLQKKLYEFLKAHLPTANLQQKYRYIHQWVSENSDTEKLNDNAVLKFWTSSINEEGYVKFESALVDIIDYQFAYEQVNISREIAHGQTDLPIVGADNSADEDDQSSAVWLYGAVFESNGEILTPPTWLVDQPKFVTKKEYAYVALLFELRQSATQFPLSVMRTEVFGRWQNAIIQHGRDKNVVVIDEPEQDYAMYLELLDSWRKQAANTLLCCAAILYEHKDARCLTVLSQGLGLLVERKEKAEFRQMLERLFDISKKETGKSELTFTHISRWLLQSPTLNNFFGLARKALAKNNRAGFKNNNDYHAADIYEQGAEQIVQGAKLIHDINEAVFKQIENKNEQFGSLEAIFRSDLFIFKSELVKRHGLKHE</sequence>
<reference evidence="1 2" key="1">
    <citation type="journal article" date="2011" name="J. Bacteriol.">
        <title>Complete genome sequence of seawater bacterium Glaciecola nitratireducens FR1064T.</title>
        <authorList>
            <person name="Bian F."/>
            <person name="Qin Q.L."/>
            <person name="Xie B.B."/>
            <person name="Shu Y.L."/>
            <person name="Zhang X.Y."/>
            <person name="Yu Y."/>
            <person name="Chen B."/>
            <person name="Chen X.L."/>
            <person name="Zhou B.C."/>
            <person name="Zhang Y.Z."/>
        </authorList>
    </citation>
    <scope>NUCLEOTIDE SEQUENCE [LARGE SCALE GENOMIC DNA]</scope>
    <source>
        <strain evidence="2">JCM 12485 / KCTC 12276 / FR1064</strain>
    </source>
</reference>
<proteinExistence type="predicted"/>
<dbReference type="KEGG" id="gni:GNIT_1515"/>
<evidence type="ECO:0000313" key="1">
    <source>
        <dbReference type="EMBL" id="AEP29633.1"/>
    </source>
</evidence>
<organism evidence="1 2">
    <name type="scientific">Glaciecola nitratireducens (strain JCM 12485 / KCTC 12276 / FR1064)</name>
    <dbReference type="NCBI Taxonomy" id="1085623"/>
    <lineage>
        <taxon>Bacteria</taxon>
        <taxon>Pseudomonadati</taxon>
        <taxon>Pseudomonadota</taxon>
        <taxon>Gammaproteobacteria</taxon>
        <taxon>Alteromonadales</taxon>
        <taxon>Alteromonadaceae</taxon>
        <taxon>Brumicola</taxon>
    </lineage>
</organism>
<name>G4QGJ6_GLANF</name>
<keyword evidence="2" id="KW-1185">Reference proteome</keyword>
<dbReference type="OrthoDB" id="6281789at2"/>
<accession>G4QGJ6</accession>